<evidence type="ECO:0000256" key="1">
    <source>
        <dbReference type="ARBA" id="ARBA00022443"/>
    </source>
</evidence>
<evidence type="ECO:0000313" key="5">
    <source>
        <dbReference type="Proteomes" id="UP000193380"/>
    </source>
</evidence>
<dbReference type="STRING" id="8022.A0A060YZZ5"/>
<name>A0A060YZZ5_ONCMY</name>
<dbReference type="GO" id="GO:0043066">
    <property type="term" value="P:negative regulation of apoptotic process"/>
    <property type="evidence" value="ECO:0007669"/>
    <property type="project" value="TreeGrafter"/>
</dbReference>
<dbReference type="PROSITE" id="PS50002">
    <property type="entry name" value="SH3"/>
    <property type="match status" value="1"/>
</dbReference>
<dbReference type="Proteomes" id="UP000193380">
    <property type="component" value="Unassembled WGS sequence"/>
</dbReference>
<dbReference type="PRINTS" id="PR00452">
    <property type="entry name" value="SH3DOMAIN"/>
</dbReference>
<dbReference type="EMBL" id="FR918165">
    <property type="protein sequence ID" value="CDQ94605.1"/>
    <property type="molecule type" value="Genomic_DNA"/>
</dbReference>
<evidence type="ECO:0000313" key="4">
    <source>
        <dbReference type="EMBL" id="CDQ94605.1"/>
    </source>
</evidence>
<dbReference type="InterPro" id="IPR001452">
    <property type="entry name" value="SH3_domain"/>
</dbReference>
<dbReference type="Gene3D" id="2.30.30.40">
    <property type="entry name" value="SH3 Domains"/>
    <property type="match status" value="1"/>
</dbReference>
<reference evidence="4" key="2">
    <citation type="submission" date="2014-03" db="EMBL/GenBank/DDBJ databases">
        <authorList>
            <person name="Genoscope - CEA"/>
        </authorList>
    </citation>
    <scope>NUCLEOTIDE SEQUENCE</scope>
</reference>
<sequence>MAVYIFTSWSSSSGERKMSSGEAPPTITMALINPQTPSTSADTKQSSTQQLSISVCAALYSYKPRRSEELELRKGELVGVYGKFKEGWLRGLSLRTGKVGILPGNYVTPVLR</sequence>
<dbReference type="SMART" id="SM00326">
    <property type="entry name" value="SH3"/>
    <property type="match status" value="1"/>
</dbReference>
<dbReference type="SUPFAM" id="SSF50044">
    <property type="entry name" value="SH3-domain"/>
    <property type="match status" value="1"/>
</dbReference>
<protein>
    <recommendedName>
        <fullName evidence="3">SH3 domain-containing protein</fullName>
    </recommendedName>
</protein>
<dbReference type="Pfam" id="PF14604">
    <property type="entry name" value="SH3_9"/>
    <property type="match status" value="1"/>
</dbReference>
<dbReference type="PaxDb" id="8022-A0A060YZZ5"/>
<organism evidence="4 5">
    <name type="scientific">Oncorhynchus mykiss</name>
    <name type="common">Rainbow trout</name>
    <name type="synonym">Salmo gairdneri</name>
    <dbReference type="NCBI Taxonomy" id="8022"/>
    <lineage>
        <taxon>Eukaryota</taxon>
        <taxon>Metazoa</taxon>
        <taxon>Chordata</taxon>
        <taxon>Craniata</taxon>
        <taxon>Vertebrata</taxon>
        <taxon>Euteleostomi</taxon>
        <taxon>Actinopterygii</taxon>
        <taxon>Neopterygii</taxon>
        <taxon>Teleostei</taxon>
        <taxon>Protacanthopterygii</taxon>
        <taxon>Salmoniformes</taxon>
        <taxon>Salmonidae</taxon>
        <taxon>Salmoninae</taxon>
        <taxon>Oncorhynchus</taxon>
    </lineage>
</organism>
<dbReference type="AlphaFoldDB" id="A0A060YZZ5"/>
<gene>
    <name evidence="4" type="ORF">GSONMT00022932001</name>
</gene>
<evidence type="ECO:0000256" key="2">
    <source>
        <dbReference type="PROSITE-ProRule" id="PRU00192"/>
    </source>
</evidence>
<dbReference type="PANTHER" id="PTHR14167">
    <property type="entry name" value="SH3 DOMAIN-CONTAINING"/>
    <property type="match status" value="1"/>
</dbReference>
<keyword evidence="1 2" id="KW-0728">SH3 domain</keyword>
<reference evidence="4" key="1">
    <citation type="journal article" date="2014" name="Nat. Commun.">
        <title>The rainbow trout genome provides novel insights into evolution after whole-genome duplication in vertebrates.</title>
        <authorList>
            <person name="Berthelot C."/>
            <person name="Brunet F."/>
            <person name="Chalopin D."/>
            <person name="Juanchich A."/>
            <person name="Bernard M."/>
            <person name="Noel B."/>
            <person name="Bento P."/>
            <person name="Da Silva C."/>
            <person name="Labadie K."/>
            <person name="Alberti A."/>
            <person name="Aury J.M."/>
            <person name="Louis A."/>
            <person name="Dehais P."/>
            <person name="Bardou P."/>
            <person name="Montfort J."/>
            <person name="Klopp C."/>
            <person name="Cabau C."/>
            <person name="Gaspin C."/>
            <person name="Thorgaard G.H."/>
            <person name="Boussaha M."/>
            <person name="Quillet E."/>
            <person name="Guyomard R."/>
            <person name="Galiana D."/>
            <person name="Bobe J."/>
            <person name="Volff J.N."/>
            <person name="Genet C."/>
            <person name="Wincker P."/>
            <person name="Jaillon O."/>
            <person name="Roest Crollius H."/>
            <person name="Guiguen Y."/>
        </authorList>
    </citation>
    <scope>NUCLEOTIDE SEQUENCE [LARGE SCALE GENOMIC DNA]</scope>
</reference>
<proteinExistence type="predicted"/>
<dbReference type="InterPro" id="IPR036028">
    <property type="entry name" value="SH3-like_dom_sf"/>
</dbReference>
<feature type="domain" description="SH3" evidence="3">
    <location>
        <begin position="51"/>
        <end position="112"/>
    </location>
</feature>
<dbReference type="GO" id="GO:0032436">
    <property type="term" value="P:positive regulation of proteasomal ubiquitin-dependent protein catabolic process"/>
    <property type="evidence" value="ECO:0007669"/>
    <property type="project" value="TreeGrafter"/>
</dbReference>
<dbReference type="GO" id="GO:0046330">
    <property type="term" value="P:positive regulation of JNK cascade"/>
    <property type="evidence" value="ECO:0007669"/>
    <property type="project" value="TreeGrafter"/>
</dbReference>
<dbReference type="InterPro" id="IPR050384">
    <property type="entry name" value="Endophilin_SH3RF"/>
</dbReference>
<evidence type="ECO:0000259" key="3">
    <source>
        <dbReference type="PROSITE" id="PS50002"/>
    </source>
</evidence>
<accession>A0A060YZZ5</accession>
<dbReference type="GO" id="GO:0061630">
    <property type="term" value="F:ubiquitin protein ligase activity"/>
    <property type="evidence" value="ECO:0007669"/>
    <property type="project" value="TreeGrafter"/>
</dbReference>
<dbReference type="PANTHER" id="PTHR14167:SF84">
    <property type="entry name" value="E3 UBIQUITIN-PROTEIN LIGASE SH3RF2 ISOFORM X1"/>
    <property type="match status" value="1"/>
</dbReference>
<dbReference type="GO" id="GO:0016567">
    <property type="term" value="P:protein ubiquitination"/>
    <property type="evidence" value="ECO:0007669"/>
    <property type="project" value="TreeGrafter"/>
</dbReference>